<dbReference type="Pfam" id="PF07811">
    <property type="entry name" value="TadE"/>
    <property type="match status" value="1"/>
</dbReference>
<protein>
    <submittedName>
        <fullName evidence="4">TadE-like protein</fullName>
    </submittedName>
</protein>
<keyword evidence="1" id="KW-1133">Transmembrane helix</keyword>
<evidence type="ECO:0000313" key="3">
    <source>
        <dbReference type="EMBL" id="PSK86800.1"/>
    </source>
</evidence>
<keyword evidence="1" id="KW-0812">Transmembrane</keyword>
<evidence type="ECO:0000259" key="2">
    <source>
        <dbReference type="Pfam" id="PF07811"/>
    </source>
</evidence>
<reference evidence="4 5" key="1">
    <citation type="submission" date="2017-03" db="EMBL/GenBank/DDBJ databases">
        <authorList>
            <person name="Afonso C.L."/>
            <person name="Miller P.J."/>
            <person name="Scott M.A."/>
            <person name="Spackman E."/>
            <person name="Goraichik I."/>
            <person name="Dimitrov K.M."/>
            <person name="Suarez D.L."/>
            <person name="Swayne D.E."/>
        </authorList>
    </citation>
    <scope>NUCLEOTIDE SEQUENCE [LARGE SCALE GENOMIC DNA]</scope>
    <source>
        <strain evidence="4 5">CECT 8367</strain>
    </source>
</reference>
<dbReference type="OrthoDB" id="7907064at2"/>
<dbReference type="Proteomes" id="UP000240624">
    <property type="component" value="Unassembled WGS sequence"/>
</dbReference>
<proteinExistence type="predicted"/>
<evidence type="ECO:0000256" key="1">
    <source>
        <dbReference type="SAM" id="Phobius"/>
    </source>
</evidence>
<evidence type="ECO:0000313" key="4">
    <source>
        <dbReference type="EMBL" id="SLN41256.1"/>
    </source>
</evidence>
<dbReference type="Proteomes" id="UP000193495">
    <property type="component" value="Unassembled WGS sequence"/>
</dbReference>
<evidence type="ECO:0000313" key="6">
    <source>
        <dbReference type="Proteomes" id="UP000240624"/>
    </source>
</evidence>
<sequence length="176" mass="19238">MNRLPPLLRRLMRARDGAAAVEFVMIFPLLMLAVMSTFELGMVTLRQVMLDRGLEITVRDIRLGTLTPVTHQTVSASICEHALLLPDCALNLRLEMTPLDPLSWLMPPAAADCVDRADTSIPVRRFIAGVENQLMLLRACSLFDPYFPTSGLGATLPRQSGGAYALASASAFVIEP</sequence>
<feature type="transmembrane region" description="Helical" evidence="1">
    <location>
        <begin position="20"/>
        <end position="42"/>
    </location>
</feature>
<dbReference type="AlphaFoldDB" id="A0A1X6Z5W1"/>
<keyword evidence="1" id="KW-0472">Membrane</keyword>
<dbReference type="EMBL" id="FWFY01000004">
    <property type="protein sequence ID" value="SLN41256.1"/>
    <property type="molecule type" value="Genomic_DNA"/>
</dbReference>
<dbReference type="InterPro" id="IPR012495">
    <property type="entry name" value="TadE-like_dom"/>
</dbReference>
<accession>A0A1X6Z5W1</accession>
<organism evidence="4 5">
    <name type="scientific">Limimaricola soesokkakensis</name>
    <dbReference type="NCBI Taxonomy" id="1343159"/>
    <lineage>
        <taxon>Bacteria</taxon>
        <taxon>Pseudomonadati</taxon>
        <taxon>Pseudomonadota</taxon>
        <taxon>Alphaproteobacteria</taxon>
        <taxon>Rhodobacterales</taxon>
        <taxon>Paracoccaceae</taxon>
        <taxon>Limimaricola</taxon>
    </lineage>
</organism>
<evidence type="ECO:0000313" key="5">
    <source>
        <dbReference type="Proteomes" id="UP000193495"/>
    </source>
</evidence>
<gene>
    <name evidence="3" type="ORF">CLV79_104232</name>
    <name evidence="4" type="ORF">LOS8367_01719</name>
</gene>
<keyword evidence="6" id="KW-1185">Reference proteome</keyword>
<dbReference type="EMBL" id="PYGB01000004">
    <property type="protein sequence ID" value="PSK86800.1"/>
    <property type="molecule type" value="Genomic_DNA"/>
</dbReference>
<reference evidence="3 6" key="2">
    <citation type="submission" date="2018-03" db="EMBL/GenBank/DDBJ databases">
        <title>Genomic Encyclopedia of Archaeal and Bacterial Type Strains, Phase II (KMG-II): from individual species to whole genera.</title>
        <authorList>
            <person name="Goeker M."/>
        </authorList>
    </citation>
    <scope>NUCLEOTIDE SEQUENCE [LARGE SCALE GENOMIC DNA]</scope>
    <source>
        <strain evidence="3 6">DSM 29956</strain>
    </source>
</reference>
<name>A0A1X6Z5W1_9RHOB</name>
<feature type="domain" description="TadE-like" evidence="2">
    <location>
        <begin position="17"/>
        <end position="52"/>
    </location>
</feature>
<dbReference type="RefSeq" id="WP_085896066.1">
    <property type="nucleotide sequence ID" value="NZ_FWFY01000004.1"/>
</dbReference>